<dbReference type="EMBL" id="JACCBB010000001">
    <property type="protein sequence ID" value="NYD22544.1"/>
    <property type="molecule type" value="Genomic_DNA"/>
</dbReference>
<dbReference type="Gene3D" id="2.60.120.260">
    <property type="entry name" value="Galactose-binding domain-like"/>
    <property type="match status" value="1"/>
</dbReference>
<sequence>MDLPLTEQYVHGAVELETTARGVLPHRLPAWARRQFPDPQLLTAEAQPSGVRVVFRGTVSAVELRVEATRQSYPGVPPRPPGVYDLRVDGELVGLTTADEGRVVFTGVPARDQLVEVWLPQHERTELLSCRVEGSARPVVDERPVWVHHGSSLSQGSGAASPSTTWVALAAPHLQLRNLGLGGGALLDASTARAVRDLPADVVSLELGINVVNADAMRLRAFTPAVHGFLDTVREGHPATPLLVVTPLHCALHEDTPGPGAFDLDALARGEVRFTATGTPEPGRLTLSSLRAELERVVRQRQADDPHLHLVDGLELFGAADEAAHPLPDALHLDAVSHRLVAERFAPHLRRALPGPPGR</sequence>
<protein>
    <recommendedName>
        <fullName evidence="1">SsfX3-like N-terminal domain-containing protein</fullName>
    </recommendedName>
</protein>
<dbReference type="InterPro" id="IPR048977">
    <property type="entry name" value="SsfX3-like_N"/>
</dbReference>
<accession>A0A7Y9DL65</accession>
<name>A0A7Y9DL65_9ACTN</name>
<evidence type="ECO:0000259" key="1">
    <source>
        <dbReference type="Pfam" id="PF21181"/>
    </source>
</evidence>
<comment type="caution">
    <text evidence="2">The sequence shown here is derived from an EMBL/GenBank/DDBJ whole genome shotgun (WGS) entry which is preliminary data.</text>
</comment>
<dbReference type="Pfam" id="PF21181">
    <property type="entry name" value="SsfX3_N"/>
    <property type="match status" value="1"/>
</dbReference>
<dbReference type="Gene3D" id="3.40.50.1110">
    <property type="entry name" value="SGNH hydrolase"/>
    <property type="match status" value="1"/>
</dbReference>
<organism evidence="2 3">
    <name type="scientific">Kineococcus aurantiacus</name>
    <dbReference type="NCBI Taxonomy" id="37633"/>
    <lineage>
        <taxon>Bacteria</taxon>
        <taxon>Bacillati</taxon>
        <taxon>Actinomycetota</taxon>
        <taxon>Actinomycetes</taxon>
        <taxon>Kineosporiales</taxon>
        <taxon>Kineosporiaceae</taxon>
        <taxon>Kineococcus</taxon>
    </lineage>
</organism>
<dbReference type="Proteomes" id="UP000521922">
    <property type="component" value="Unassembled WGS sequence"/>
</dbReference>
<dbReference type="InterPro" id="IPR036514">
    <property type="entry name" value="SGNH_hydro_sf"/>
</dbReference>
<evidence type="ECO:0000313" key="3">
    <source>
        <dbReference type="Proteomes" id="UP000521922"/>
    </source>
</evidence>
<keyword evidence="3" id="KW-1185">Reference proteome</keyword>
<reference evidence="2 3" key="1">
    <citation type="submission" date="2020-07" db="EMBL/GenBank/DDBJ databases">
        <title>Sequencing the genomes of 1000 actinobacteria strains.</title>
        <authorList>
            <person name="Klenk H.-P."/>
        </authorList>
    </citation>
    <scope>NUCLEOTIDE SEQUENCE [LARGE SCALE GENOMIC DNA]</scope>
    <source>
        <strain evidence="2 3">DSM 7487</strain>
    </source>
</reference>
<dbReference type="SUPFAM" id="SSF52266">
    <property type="entry name" value="SGNH hydrolase"/>
    <property type="match status" value="1"/>
</dbReference>
<proteinExistence type="predicted"/>
<evidence type="ECO:0000313" key="2">
    <source>
        <dbReference type="EMBL" id="NYD22544.1"/>
    </source>
</evidence>
<dbReference type="AlphaFoldDB" id="A0A7Y9DL65"/>
<gene>
    <name evidence="2" type="ORF">BJ968_002084</name>
</gene>
<feature type="domain" description="SsfX3-like N-terminal" evidence="1">
    <location>
        <begin position="11"/>
        <end position="122"/>
    </location>
</feature>